<comment type="caution">
    <text evidence="1">The sequence shown here is derived from an EMBL/GenBank/DDBJ whole genome shotgun (WGS) entry which is preliminary data.</text>
</comment>
<accession>A0ACB8G992</accession>
<protein>
    <submittedName>
        <fullName evidence="1">Uncharacterized protein</fullName>
    </submittedName>
</protein>
<reference evidence="1" key="1">
    <citation type="submission" date="2021-08" db="EMBL/GenBank/DDBJ databases">
        <title>The first chromosome-level gecko genome reveals the dynamic sex chromosomes of Neotropical dwarf geckos (Sphaerodactylidae: Sphaerodactylus).</title>
        <authorList>
            <person name="Pinto B.J."/>
            <person name="Keating S.E."/>
            <person name="Gamble T."/>
        </authorList>
    </citation>
    <scope>NUCLEOTIDE SEQUENCE</scope>
    <source>
        <strain evidence="1">TG3544</strain>
    </source>
</reference>
<organism evidence="1 2">
    <name type="scientific">Sphaerodactylus townsendi</name>
    <dbReference type="NCBI Taxonomy" id="933632"/>
    <lineage>
        <taxon>Eukaryota</taxon>
        <taxon>Metazoa</taxon>
        <taxon>Chordata</taxon>
        <taxon>Craniata</taxon>
        <taxon>Vertebrata</taxon>
        <taxon>Euteleostomi</taxon>
        <taxon>Lepidosauria</taxon>
        <taxon>Squamata</taxon>
        <taxon>Bifurcata</taxon>
        <taxon>Gekkota</taxon>
        <taxon>Sphaerodactylidae</taxon>
        <taxon>Sphaerodactylus</taxon>
    </lineage>
</organism>
<name>A0ACB8G992_9SAUR</name>
<proteinExistence type="predicted"/>
<dbReference type="Proteomes" id="UP000827872">
    <property type="component" value="Linkage Group LG01"/>
</dbReference>
<gene>
    <name evidence="1" type="ORF">K3G42_008390</name>
</gene>
<dbReference type="EMBL" id="CM037614">
    <property type="protein sequence ID" value="KAH8015779.1"/>
    <property type="molecule type" value="Genomic_DNA"/>
</dbReference>
<keyword evidence="2" id="KW-1185">Reference proteome</keyword>
<evidence type="ECO:0000313" key="1">
    <source>
        <dbReference type="EMBL" id="KAH8015779.1"/>
    </source>
</evidence>
<sequence length="138" mass="15901">MLAVLTEHIVGHLFPHLCYCPEDDFMHRTSCVSSITLLVDSVVTLPHHFPKRLFLHHGIIHCNRIKTREASSWDFALGAEEIHIQINCSVLINCISSINLSIHFSPSRSYRKRVRGFSQQEIWNGTVHNPEHFGMKIF</sequence>
<evidence type="ECO:0000313" key="2">
    <source>
        <dbReference type="Proteomes" id="UP000827872"/>
    </source>
</evidence>